<dbReference type="GO" id="GO:0015937">
    <property type="term" value="P:coenzyme A biosynthetic process"/>
    <property type="evidence" value="ECO:0007669"/>
    <property type="project" value="UniProtKB-UniRule"/>
</dbReference>
<dbReference type="GO" id="GO:0005737">
    <property type="term" value="C:cytoplasm"/>
    <property type="evidence" value="ECO:0007669"/>
    <property type="project" value="UniProtKB-SubCell"/>
</dbReference>
<dbReference type="UniPathway" id="UPA00241">
    <property type="reaction ID" value="UER00356"/>
</dbReference>
<proteinExistence type="inferred from homology"/>
<dbReference type="SUPFAM" id="SSF52540">
    <property type="entry name" value="P-loop containing nucleoside triphosphate hydrolases"/>
    <property type="match status" value="1"/>
</dbReference>
<dbReference type="NCBIfam" id="TIGR00152">
    <property type="entry name" value="dephospho-CoA kinase"/>
    <property type="match status" value="1"/>
</dbReference>
<dbReference type="AlphaFoldDB" id="A0A371ATJ7"/>
<dbReference type="PROSITE" id="PS51219">
    <property type="entry name" value="DPCK"/>
    <property type="match status" value="1"/>
</dbReference>
<dbReference type="PANTHER" id="PTHR10695">
    <property type="entry name" value="DEPHOSPHO-COA KINASE-RELATED"/>
    <property type="match status" value="1"/>
</dbReference>
<dbReference type="RefSeq" id="WP_115482236.1">
    <property type="nucleotide sequence ID" value="NZ_QRCT01000034.1"/>
</dbReference>
<keyword evidence="3 5" id="KW-0418">Kinase</keyword>
<dbReference type="InterPro" id="IPR001977">
    <property type="entry name" value="Depp_CoAkinase"/>
</dbReference>
<evidence type="ECO:0000256" key="2">
    <source>
        <dbReference type="ARBA" id="ARBA00022840"/>
    </source>
</evidence>
<evidence type="ECO:0000256" key="4">
    <source>
        <dbReference type="NCBIfam" id="TIGR00152"/>
    </source>
</evidence>
<keyword evidence="3 5" id="KW-0808">Transferase</keyword>
<protein>
    <recommendedName>
        <fullName evidence="3 4">Dephospho-CoA kinase</fullName>
        <ecNumber evidence="3 4">2.7.1.24</ecNumber>
    </recommendedName>
    <alternativeName>
        <fullName evidence="3">Dephosphocoenzyme A kinase</fullName>
    </alternativeName>
</protein>
<dbReference type="EMBL" id="QRCT01000034">
    <property type="protein sequence ID" value="RDU22893.1"/>
    <property type="molecule type" value="Genomic_DNA"/>
</dbReference>
<keyword evidence="3" id="KW-0963">Cytoplasm</keyword>
<comment type="catalytic activity">
    <reaction evidence="3">
        <text>3'-dephospho-CoA + ATP = ADP + CoA + H(+)</text>
        <dbReference type="Rhea" id="RHEA:18245"/>
        <dbReference type="ChEBI" id="CHEBI:15378"/>
        <dbReference type="ChEBI" id="CHEBI:30616"/>
        <dbReference type="ChEBI" id="CHEBI:57287"/>
        <dbReference type="ChEBI" id="CHEBI:57328"/>
        <dbReference type="ChEBI" id="CHEBI:456216"/>
        <dbReference type="EC" id="2.7.1.24"/>
    </reaction>
</comment>
<sequence length="200" mass="23080">MKVIGITGGVGAGKSFILDYLKNNYGAKLLIADEIGHQVMKKGTTGYEMILKAFTSKILDNQGEISRPILAEIIFSDLEKREILNKIIHPLVKSYIQAEIENFRKIEEIKLVVVEAALLIEDHYETICDEFWYIYTKNEIRKQRLKLSRGYSEEKIEAIFASQASEEMFRKNCSVVIDNNLMPNEVYHQIDLIMKNREES</sequence>
<name>A0A371ATJ7_9FIRM</name>
<keyword evidence="6" id="KW-1185">Reference proteome</keyword>
<evidence type="ECO:0000313" key="5">
    <source>
        <dbReference type="EMBL" id="RDU22893.1"/>
    </source>
</evidence>
<comment type="pathway">
    <text evidence="3">Cofactor biosynthesis; coenzyme A biosynthesis; CoA from (R)-pantothenate: step 5/5.</text>
</comment>
<gene>
    <name evidence="3" type="primary">coaE</name>
    <name evidence="5" type="ORF">DWV06_10990</name>
</gene>
<dbReference type="Gene3D" id="3.40.50.300">
    <property type="entry name" value="P-loop containing nucleotide triphosphate hydrolases"/>
    <property type="match status" value="1"/>
</dbReference>
<evidence type="ECO:0000256" key="1">
    <source>
        <dbReference type="ARBA" id="ARBA00022741"/>
    </source>
</evidence>
<dbReference type="Proteomes" id="UP000255036">
    <property type="component" value="Unassembled WGS sequence"/>
</dbReference>
<feature type="binding site" evidence="3">
    <location>
        <begin position="11"/>
        <end position="16"/>
    </location>
    <ligand>
        <name>ATP</name>
        <dbReference type="ChEBI" id="CHEBI:30616"/>
    </ligand>
</feature>
<dbReference type="EC" id="2.7.1.24" evidence="3 4"/>
<keyword evidence="3" id="KW-0173">Coenzyme A biosynthesis</keyword>
<keyword evidence="2 3" id="KW-0067">ATP-binding</keyword>
<evidence type="ECO:0000313" key="6">
    <source>
        <dbReference type="Proteomes" id="UP000255036"/>
    </source>
</evidence>
<dbReference type="HAMAP" id="MF_00376">
    <property type="entry name" value="Dephospho_CoA_kinase"/>
    <property type="match status" value="1"/>
</dbReference>
<dbReference type="InterPro" id="IPR027417">
    <property type="entry name" value="P-loop_NTPase"/>
</dbReference>
<dbReference type="GO" id="GO:0005524">
    <property type="term" value="F:ATP binding"/>
    <property type="evidence" value="ECO:0007669"/>
    <property type="project" value="UniProtKB-UniRule"/>
</dbReference>
<comment type="caution">
    <text evidence="5">The sequence shown here is derived from an EMBL/GenBank/DDBJ whole genome shotgun (WGS) entry which is preliminary data.</text>
</comment>
<keyword evidence="1 3" id="KW-0547">Nucleotide-binding</keyword>
<comment type="similarity">
    <text evidence="3">Belongs to the CoaE family.</text>
</comment>
<comment type="function">
    <text evidence="3">Catalyzes the phosphorylation of the 3'-hydroxyl group of dephosphocoenzyme A to form coenzyme A.</text>
</comment>
<evidence type="ECO:0000256" key="3">
    <source>
        <dbReference type="HAMAP-Rule" id="MF_00376"/>
    </source>
</evidence>
<organism evidence="5 6">
    <name type="scientific">Anaerosacchariphilus polymeriproducens</name>
    <dbReference type="NCBI Taxonomy" id="1812858"/>
    <lineage>
        <taxon>Bacteria</taxon>
        <taxon>Bacillati</taxon>
        <taxon>Bacillota</taxon>
        <taxon>Clostridia</taxon>
        <taxon>Lachnospirales</taxon>
        <taxon>Lachnospiraceae</taxon>
        <taxon>Anaerosacchariphilus</taxon>
    </lineage>
</organism>
<dbReference type="PANTHER" id="PTHR10695:SF46">
    <property type="entry name" value="BIFUNCTIONAL COENZYME A SYNTHASE-RELATED"/>
    <property type="match status" value="1"/>
</dbReference>
<dbReference type="OrthoDB" id="9812943at2"/>
<comment type="subcellular location">
    <subcellularLocation>
        <location evidence="3">Cytoplasm</location>
    </subcellularLocation>
</comment>
<dbReference type="CDD" id="cd02022">
    <property type="entry name" value="DPCK"/>
    <property type="match status" value="1"/>
</dbReference>
<reference evidence="5 6" key="1">
    <citation type="submission" date="2018-07" db="EMBL/GenBank/DDBJ databases">
        <title>Anaerosacharophilus polymeroproducens gen. nov. sp. nov., an anaerobic bacterium isolated from salt field.</title>
        <authorList>
            <person name="Kim W."/>
            <person name="Yang S.-H."/>
            <person name="Oh J."/>
            <person name="Lee J.-H."/>
            <person name="Kwon K.K."/>
        </authorList>
    </citation>
    <scope>NUCLEOTIDE SEQUENCE [LARGE SCALE GENOMIC DNA]</scope>
    <source>
        <strain evidence="5 6">MCWD5</strain>
    </source>
</reference>
<dbReference type="GO" id="GO:0004140">
    <property type="term" value="F:dephospho-CoA kinase activity"/>
    <property type="evidence" value="ECO:0007669"/>
    <property type="project" value="UniProtKB-UniRule"/>
</dbReference>
<dbReference type="Pfam" id="PF01121">
    <property type="entry name" value="CoaE"/>
    <property type="match status" value="1"/>
</dbReference>
<accession>A0A371ATJ7</accession>